<evidence type="ECO:0000259" key="13">
    <source>
        <dbReference type="PROSITE" id="PS50174"/>
    </source>
</evidence>
<keyword evidence="5" id="KW-0862">Zinc</keyword>
<evidence type="ECO:0000256" key="10">
    <source>
        <dbReference type="SAM" id="MobiDB-lite"/>
    </source>
</evidence>
<dbReference type="PANTHER" id="PTHR13948:SF3">
    <property type="entry name" value="FI21118P1"/>
    <property type="match status" value="1"/>
</dbReference>
<feature type="domain" description="RRM" evidence="11">
    <location>
        <begin position="193"/>
        <end position="306"/>
    </location>
</feature>
<dbReference type="GO" id="GO:0008270">
    <property type="term" value="F:zinc ion binding"/>
    <property type="evidence" value="ECO:0007669"/>
    <property type="project" value="UniProtKB-KW"/>
</dbReference>
<dbReference type="EMBL" id="CAJPDQ010000014">
    <property type="protein sequence ID" value="CAF9919580.1"/>
    <property type="molecule type" value="Genomic_DNA"/>
</dbReference>
<dbReference type="PROSITE" id="PS50157">
    <property type="entry name" value="ZINC_FINGER_C2H2_2"/>
    <property type="match status" value="1"/>
</dbReference>
<accession>A0A8H3ILC0</accession>
<evidence type="ECO:0000256" key="4">
    <source>
        <dbReference type="ARBA" id="ARBA00022771"/>
    </source>
</evidence>
<evidence type="ECO:0000256" key="7">
    <source>
        <dbReference type="ARBA" id="ARBA00023242"/>
    </source>
</evidence>
<evidence type="ECO:0000259" key="12">
    <source>
        <dbReference type="PROSITE" id="PS50157"/>
    </source>
</evidence>
<evidence type="ECO:0000313" key="16">
    <source>
        <dbReference type="Proteomes" id="UP000664169"/>
    </source>
</evidence>
<dbReference type="SUPFAM" id="SSF54928">
    <property type="entry name" value="RNA-binding domain, RBD"/>
    <property type="match status" value="2"/>
</dbReference>
<feature type="domain" description="RanBP2-type" evidence="14">
    <location>
        <begin position="138"/>
        <end position="167"/>
    </location>
</feature>
<dbReference type="OrthoDB" id="29221at2759"/>
<dbReference type="InterPro" id="IPR036443">
    <property type="entry name" value="Znf_RanBP2_sf"/>
</dbReference>
<evidence type="ECO:0000256" key="2">
    <source>
        <dbReference type="ARBA" id="ARBA00022723"/>
    </source>
</evidence>
<dbReference type="PROSITE" id="PS50199">
    <property type="entry name" value="ZF_RANBP2_2"/>
    <property type="match status" value="1"/>
</dbReference>
<dbReference type="PROSITE" id="PS50174">
    <property type="entry name" value="G_PATCH"/>
    <property type="match status" value="1"/>
</dbReference>
<keyword evidence="16" id="KW-1185">Reference proteome</keyword>
<dbReference type="PROSITE" id="PS01358">
    <property type="entry name" value="ZF_RANBP2_1"/>
    <property type="match status" value="1"/>
</dbReference>
<evidence type="ECO:0000256" key="5">
    <source>
        <dbReference type="ARBA" id="ARBA00022833"/>
    </source>
</evidence>
<dbReference type="SMART" id="SM00547">
    <property type="entry name" value="ZnF_RBZ"/>
    <property type="match status" value="1"/>
</dbReference>
<comment type="subcellular location">
    <subcellularLocation>
        <location evidence="1">Nucleus</location>
    </subcellularLocation>
</comment>
<dbReference type="InterPro" id="IPR000504">
    <property type="entry name" value="RRM_dom"/>
</dbReference>
<keyword evidence="3" id="KW-0677">Repeat</keyword>
<feature type="domain" description="RRM" evidence="11">
    <location>
        <begin position="39"/>
        <end position="130"/>
    </location>
</feature>
<evidence type="ECO:0000259" key="11">
    <source>
        <dbReference type="PROSITE" id="PS50102"/>
    </source>
</evidence>
<proteinExistence type="predicted"/>
<keyword evidence="6 8" id="KW-0694">RNA-binding</keyword>
<reference evidence="15" key="1">
    <citation type="submission" date="2021-03" db="EMBL/GenBank/DDBJ databases">
        <authorList>
            <person name="Tagirdzhanova G."/>
        </authorList>
    </citation>
    <scope>NUCLEOTIDE SEQUENCE</scope>
</reference>
<evidence type="ECO:0000313" key="15">
    <source>
        <dbReference type="EMBL" id="CAF9919580.1"/>
    </source>
</evidence>
<feature type="region of interest" description="Disordered" evidence="10">
    <location>
        <begin position="220"/>
        <end position="242"/>
    </location>
</feature>
<dbReference type="Gene3D" id="4.10.1060.10">
    <property type="entry name" value="Zinc finger, RanBP2-type"/>
    <property type="match status" value="1"/>
</dbReference>
<keyword evidence="4 9" id="KW-0863">Zinc-finger</keyword>
<evidence type="ECO:0000256" key="1">
    <source>
        <dbReference type="ARBA" id="ARBA00004123"/>
    </source>
</evidence>
<dbReference type="SUPFAM" id="SSF90209">
    <property type="entry name" value="Ran binding protein zinc finger-like"/>
    <property type="match status" value="1"/>
</dbReference>
<dbReference type="InterPro" id="IPR013087">
    <property type="entry name" value="Znf_C2H2_type"/>
</dbReference>
<evidence type="ECO:0000256" key="8">
    <source>
        <dbReference type="PROSITE-ProRule" id="PRU00176"/>
    </source>
</evidence>
<dbReference type="GO" id="GO:0000398">
    <property type="term" value="P:mRNA splicing, via spliceosome"/>
    <property type="evidence" value="ECO:0007669"/>
    <property type="project" value="TreeGrafter"/>
</dbReference>
<keyword evidence="2" id="KW-0479">Metal-binding</keyword>
<evidence type="ECO:0000256" key="9">
    <source>
        <dbReference type="PROSITE-ProRule" id="PRU00322"/>
    </source>
</evidence>
<protein>
    <recommendedName>
        <fullName evidence="17">RNA-binding protein</fullName>
    </recommendedName>
</protein>
<feature type="domain" description="G-patch" evidence="13">
    <location>
        <begin position="565"/>
        <end position="611"/>
    </location>
</feature>
<feature type="domain" description="C2H2-type" evidence="12">
    <location>
        <begin position="467"/>
        <end position="497"/>
    </location>
</feature>
<feature type="compositionally biased region" description="Basic and acidic residues" evidence="10">
    <location>
        <begin position="413"/>
        <end position="428"/>
    </location>
</feature>
<comment type="caution">
    <text evidence="15">The sequence shown here is derived from an EMBL/GenBank/DDBJ whole genome shotgun (WGS) entry which is preliminary data.</text>
</comment>
<dbReference type="InterPro" id="IPR012677">
    <property type="entry name" value="Nucleotide-bd_a/b_plait_sf"/>
</dbReference>
<dbReference type="GO" id="GO:0005634">
    <property type="term" value="C:nucleus"/>
    <property type="evidence" value="ECO:0007669"/>
    <property type="project" value="UniProtKB-SubCell"/>
</dbReference>
<dbReference type="InterPro" id="IPR000467">
    <property type="entry name" value="G_patch_dom"/>
</dbReference>
<keyword evidence="7" id="KW-0539">Nucleus</keyword>
<feature type="compositionally biased region" description="Basic and acidic residues" evidence="10">
    <location>
        <begin position="1"/>
        <end position="14"/>
    </location>
</feature>
<evidence type="ECO:0008006" key="17">
    <source>
        <dbReference type="Google" id="ProtNLM"/>
    </source>
</evidence>
<dbReference type="GO" id="GO:0003723">
    <property type="term" value="F:RNA binding"/>
    <property type="evidence" value="ECO:0007669"/>
    <property type="project" value="UniProtKB-UniRule"/>
</dbReference>
<name>A0A8H3ILC0_9LECA</name>
<feature type="region of interest" description="Disordered" evidence="10">
    <location>
        <begin position="1"/>
        <end position="38"/>
    </location>
</feature>
<dbReference type="Pfam" id="PF00076">
    <property type="entry name" value="RRM_1"/>
    <property type="match status" value="1"/>
</dbReference>
<feature type="region of interest" description="Disordered" evidence="10">
    <location>
        <begin position="386"/>
        <end position="458"/>
    </location>
</feature>
<dbReference type="InterPro" id="IPR001876">
    <property type="entry name" value="Znf_RanBP2"/>
</dbReference>
<dbReference type="AlphaFoldDB" id="A0A8H3ILC0"/>
<organism evidence="15 16">
    <name type="scientific">Gomphillus americanus</name>
    <dbReference type="NCBI Taxonomy" id="1940652"/>
    <lineage>
        <taxon>Eukaryota</taxon>
        <taxon>Fungi</taxon>
        <taxon>Dikarya</taxon>
        <taxon>Ascomycota</taxon>
        <taxon>Pezizomycotina</taxon>
        <taxon>Lecanoromycetes</taxon>
        <taxon>OSLEUM clade</taxon>
        <taxon>Ostropomycetidae</taxon>
        <taxon>Ostropales</taxon>
        <taxon>Graphidaceae</taxon>
        <taxon>Gomphilloideae</taxon>
        <taxon>Gomphillus</taxon>
    </lineage>
</organism>
<gene>
    <name evidence="15" type="ORF">GOMPHAMPRED_001858</name>
</gene>
<dbReference type="PROSITE" id="PS50102">
    <property type="entry name" value="RRM"/>
    <property type="match status" value="2"/>
</dbReference>
<dbReference type="InterPro" id="IPR035979">
    <property type="entry name" value="RBD_domain_sf"/>
</dbReference>
<dbReference type="Gene3D" id="3.30.70.330">
    <property type="match status" value="2"/>
</dbReference>
<dbReference type="PANTHER" id="PTHR13948">
    <property type="entry name" value="RNA-BINDING PROTEIN"/>
    <property type="match status" value="1"/>
</dbReference>
<dbReference type="Proteomes" id="UP000664169">
    <property type="component" value="Unassembled WGS sequence"/>
</dbReference>
<dbReference type="SMART" id="SM00360">
    <property type="entry name" value="RRM"/>
    <property type="match status" value="2"/>
</dbReference>
<dbReference type="Pfam" id="PF01585">
    <property type="entry name" value="G-patch"/>
    <property type="match status" value="1"/>
</dbReference>
<feature type="compositionally biased region" description="Polar residues" evidence="10">
    <location>
        <begin position="447"/>
        <end position="458"/>
    </location>
</feature>
<evidence type="ECO:0000256" key="3">
    <source>
        <dbReference type="ARBA" id="ARBA00022737"/>
    </source>
</evidence>
<sequence>MTRGGYRDRDREGYRSPGYSRSRSRSRSPRGQKAGQPAKELILDGLAADITEEDITTILKRDYGVTTLEEVRVIRDKQTRQSRGFGFIKFITIEEAEDFIRQHFPTIYLSKDTAYDDNEAGRVRIAYSRERSLNDPSMEGDWTCQNCQFRNFAGRKMCFKCQTRFSQAIQPEVKVDFVNNGDSDVSTNGVSSQFLVIRGLEPAVTEDLLYKGVAKLFKPGAGSGSAHTQGKKGKISSTTGDANLGAREGSLRRILLVRDRSSNESWRYGFAEYASIDDAQAALMRFNSFEKFTISSKQVFVSFIHPGVFVPVFDSNEDTEMFTFSPWGNTAPRLQYWDDNAYANQLLIADPTTSINDGGKSRSAADEAALAAQKEGIVAVGDEADLKSKKRKTEAKDATKPKKSAPAHLEFWSTRHAELHGKKPKDMEPGDTDTGSMEKNEPGKNGNGTEVSHKSNYAQSYSHPEKHCCYLCSRQFKSGAEVNKHERLSDLHKNNLENEDLKAQALAKMKKAGLSIQADDADADTPEYRDRAKERRKAFGSSNVAPIKKISLPMKQQAEPPQPAVKSKGATLLGRMGWNSGEGLGAQGTGMTAPIQTDVYAAGVGLGAEGGKLGDANEEADRNTKGGYAEFVERAKDKAKERYLNMQ</sequence>
<evidence type="ECO:0000259" key="14">
    <source>
        <dbReference type="PROSITE" id="PS50199"/>
    </source>
</evidence>
<evidence type="ECO:0000256" key="6">
    <source>
        <dbReference type="ARBA" id="ARBA00022884"/>
    </source>
</evidence>
<dbReference type="SMART" id="SM00443">
    <property type="entry name" value="G_patch"/>
    <property type="match status" value="1"/>
</dbReference>